<dbReference type="Gene3D" id="1.10.10.10">
    <property type="entry name" value="Winged helix-like DNA-binding domain superfamily/Winged helix DNA-binding domain"/>
    <property type="match status" value="1"/>
</dbReference>
<dbReference type="OrthoDB" id="5961210at2759"/>
<dbReference type="InterPro" id="IPR000418">
    <property type="entry name" value="Ets_dom"/>
</dbReference>
<comment type="caution">
    <text evidence="5">The sequence shown here is derived from an EMBL/GenBank/DDBJ whole genome shotgun (WGS) entry which is preliminary data.</text>
</comment>
<dbReference type="PROSITE" id="PS50061">
    <property type="entry name" value="ETS_DOMAIN_3"/>
    <property type="match status" value="1"/>
</dbReference>
<evidence type="ECO:0000259" key="4">
    <source>
        <dbReference type="PROSITE" id="PS50061"/>
    </source>
</evidence>
<dbReference type="FunFam" id="1.10.10.10:FF:000996">
    <property type="entry name" value="Predicted protein"/>
    <property type="match status" value="1"/>
</dbReference>
<reference evidence="5" key="1">
    <citation type="submission" date="2020-09" db="EMBL/GenBank/DDBJ databases">
        <authorList>
            <person name="Kikuchi T."/>
        </authorList>
    </citation>
    <scope>NUCLEOTIDE SEQUENCE</scope>
    <source>
        <strain evidence="5">SH1</strain>
    </source>
</reference>
<proteinExistence type="inferred from homology"/>
<dbReference type="AlphaFoldDB" id="A0A811KCJ4"/>
<evidence type="ECO:0000256" key="1">
    <source>
        <dbReference type="ARBA" id="ARBA00005562"/>
    </source>
</evidence>
<evidence type="ECO:0000256" key="3">
    <source>
        <dbReference type="RuleBase" id="RU004019"/>
    </source>
</evidence>
<comment type="subcellular location">
    <subcellularLocation>
        <location evidence="3">Nucleus</location>
    </subcellularLocation>
</comment>
<dbReference type="EMBL" id="CAJFCW020000003">
    <property type="protein sequence ID" value="CAG9101700.1"/>
    <property type="molecule type" value="Genomic_DNA"/>
</dbReference>
<keyword evidence="3" id="KW-0539">Nucleus</keyword>
<evidence type="ECO:0000313" key="5">
    <source>
        <dbReference type="EMBL" id="CAD5213871.1"/>
    </source>
</evidence>
<keyword evidence="6" id="KW-1185">Reference proteome</keyword>
<sequence>MCQQFHYPRPNRINVIGKDLINMSVNQMNRLIPNGGDQIHAQFQVWRIAFDSYQSQHPCQPTTATPTHHNMHMPMSTSLMSTPPPVPTATDFLNTYNPDATQNGFYNNMNKFGDDMNNMTKFREDNMKYNEMAKYNEQNKYNEYSMVKNEYYEHNQMPQEIYSPSASSSESITDDETQHDLQFEHHEGQGQVPMCVPQQMMSYQQQCQQRFSYMNVTPQHSHFQQPNFMQHHQFPAPAQPDFNAKQGINQANSGRTVHLWHFIKELLENPTEYSTCVRWVDREEGTFKIESSMQLARYWGIRKHREKMNYDKLSRSLRQYYKKGIIQKPEKKQRLVYKFLPPYSHWRPQLS</sequence>
<dbReference type="PANTHER" id="PTHR11849:SF182">
    <property type="entry name" value="SAM POINTED DOMAIN-CONTAINING ETS TRANSCRIPTION FACTOR"/>
    <property type="match status" value="1"/>
</dbReference>
<dbReference type="PROSITE" id="PS00346">
    <property type="entry name" value="ETS_DOMAIN_2"/>
    <property type="match status" value="1"/>
</dbReference>
<accession>A0A811KCJ4</accession>
<dbReference type="PRINTS" id="PR00454">
    <property type="entry name" value="ETSDOMAIN"/>
</dbReference>
<dbReference type="InterPro" id="IPR036388">
    <property type="entry name" value="WH-like_DNA-bd_sf"/>
</dbReference>
<evidence type="ECO:0000256" key="2">
    <source>
        <dbReference type="ARBA" id="ARBA00023125"/>
    </source>
</evidence>
<dbReference type="SUPFAM" id="SSF46785">
    <property type="entry name" value="Winged helix' DNA-binding domain"/>
    <property type="match status" value="1"/>
</dbReference>
<dbReference type="PROSITE" id="PS00345">
    <property type="entry name" value="ETS_DOMAIN_1"/>
    <property type="match status" value="1"/>
</dbReference>
<organism evidence="5 6">
    <name type="scientific">Bursaphelenchus okinawaensis</name>
    <dbReference type="NCBI Taxonomy" id="465554"/>
    <lineage>
        <taxon>Eukaryota</taxon>
        <taxon>Metazoa</taxon>
        <taxon>Ecdysozoa</taxon>
        <taxon>Nematoda</taxon>
        <taxon>Chromadorea</taxon>
        <taxon>Rhabditida</taxon>
        <taxon>Tylenchina</taxon>
        <taxon>Tylenchomorpha</taxon>
        <taxon>Aphelenchoidea</taxon>
        <taxon>Aphelenchoididae</taxon>
        <taxon>Bursaphelenchus</taxon>
    </lineage>
</organism>
<dbReference type="InterPro" id="IPR046328">
    <property type="entry name" value="ETS_fam"/>
</dbReference>
<dbReference type="GO" id="GO:0005634">
    <property type="term" value="C:nucleus"/>
    <property type="evidence" value="ECO:0007669"/>
    <property type="project" value="UniProtKB-SubCell"/>
</dbReference>
<dbReference type="Proteomes" id="UP000783686">
    <property type="component" value="Unassembled WGS sequence"/>
</dbReference>
<dbReference type="GO" id="GO:0000981">
    <property type="term" value="F:DNA-binding transcription factor activity, RNA polymerase II-specific"/>
    <property type="evidence" value="ECO:0007669"/>
    <property type="project" value="TreeGrafter"/>
</dbReference>
<gene>
    <name evidence="5" type="ORF">BOKJ2_LOCUS5309</name>
</gene>
<comment type="similarity">
    <text evidence="1 3">Belongs to the ETS family.</text>
</comment>
<dbReference type="PANTHER" id="PTHR11849">
    <property type="entry name" value="ETS"/>
    <property type="match status" value="1"/>
</dbReference>
<dbReference type="SMART" id="SM00413">
    <property type="entry name" value="ETS"/>
    <property type="match status" value="1"/>
</dbReference>
<dbReference type="Pfam" id="PF00178">
    <property type="entry name" value="Ets"/>
    <property type="match status" value="1"/>
</dbReference>
<protein>
    <recommendedName>
        <fullName evidence="4">ETS domain-containing protein</fullName>
    </recommendedName>
</protein>
<dbReference type="EMBL" id="CAJFDH010000003">
    <property type="protein sequence ID" value="CAD5213871.1"/>
    <property type="molecule type" value="Genomic_DNA"/>
</dbReference>
<keyword evidence="2 3" id="KW-0238">DNA-binding</keyword>
<evidence type="ECO:0000313" key="6">
    <source>
        <dbReference type="Proteomes" id="UP000614601"/>
    </source>
</evidence>
<dbReference type="GO" id="GO:0030154">
    <property type="term" value="P:cell differentiation"/>
    <property type="evidence" value="ECO:0007669"/>
    <property type="project" value="TreeGrafter"/>
</dbReference>
<dbReference type="InterPro" id="IPR036390">
    <property type="entry name" value="WH_DNA-bd_sf"/>
</dbReference>
<name>A0A811KCJ4_9BILA</name>
<dbReference type="Proteomes" id="UP000614601">
    <property type="component" value="Unassembled WGS sequence"/>
</dbReference>
<dbReference type="GO" id="GO:0043565">
    <property type="term" value="F:sequence-specific DNA binding"/>
    <property type="evidence" value="ECO:0007669"/>
    <property type="project" value="InterPro"/>
</dbReference>
<feature type="domain" description="ETS" evidence="4">
    <location>
        <begin position="257"/>
        <end position="340"/>
    </location>
</feature>